<evidence type="ECO:0000313" key="2">
    <source>
        <dbReference type="Proteomes" id="UP000029080"/>
    </source>
</evidence>
<sequence>MRVQDPLDVGVDAPPRAHIRRGRCVAVFHVREQGSPACSALPNGSRYIHMDTATLTGSKIPDQFRGLFTLGLTTLMSMLGDGIVTQPGGDYS</sequence>
<gene>
    <name evidence="1" type="ORF">BITS_1512</name>
</gene>
<proteinExistence type="predicted"/>
<dbReference type="Proteomes" id="UP000029080">
    <property type="component" value="Unassembled WGS sequence"/>
</dbReference>
<reference evidence="1 2" key="1">
    <citation type="submission" date="2014-03" db="EMBL/GenBank/DDBJ databases">
        <title>Genomics of Bifidobacteria.</title>
        <authorList>
            <person name="Ventura M."/>
            <person name="Milani C."/>
            <person name="Lugli G.A."/>
        </authorList>
    </citation>
    <scope>NUCLEOTIDE SEQUENCE [LARGE SCALE GENOMIC DNA]</scope>
    <source>
        <strain evidence="1 2">JCM 13495</strain>
    </source>
</reference>
<keyword evidence="2" id="KW-1185">Reference proteome</keyword>
<accession>A0A087EH37</accession>
<dbReference type="EMBL" id="JGZU01000005">
    <property type="protein sequence ID" value="KFJ07088.1"/>
    <property type="molecule type" value="Genomic_DNA"/>
</dbReference>
<evidence type="ECO:0000313" key="1">
    <source>
        <dbReference type="EMBL" id="KFJ07088.1"/>
    </source>
</evidence>
<dbReference type="AlphaFoldDB" id="A0A087EH37"/>
<name>A0A087EH37_9BIFI</name>
<protein>
    <submittedName>
        <fullName evidence="1">Uncharacterized protein</fullName>
    </submittedName>
</protein>
<comment type="caution">
    <text evidence="1">The sequence shown here is derived from an EMBL/GenBank/DDBJ whole genome shotgun (WGS) entry which is preliminary data.</text>
</comment>
<organism evidence="1 2">
    <name type="scientific">Bifidobacterium tsurumiense</name>
    <dbReference type="NCBI Taxonomy" id="356829"/>
    <lineage>
        <taxon>Bacteria</taxon>
        <taxon>Bacillati</taxon>
        <taxon>Actinomycetota</taxon>
        <taxon>Actinomycetes</taxon>
        <taxon>Bifidobacteriales</taxon>
        <taxon>Bifidobacteriaceae</taxon>
        <taxon>Bifidobacterium</taxon>
    </lineage>
</organism>